<evidence type="ECO:0000256" key="7">
    <source>
        <dbReference type="ARBA" id="ARBA00023136"/>
    </source>
</evidence>
<comment type="similarity">
    <text evidence="2">Belongs to the MCTP family.</text>
</comment>
<dbReference type="CDD" id="cd17917">
    <property type="entry name" value="DEXHc_RHA-like"/>
    <property type="match status" value="1"/>
</dbReference>
<dbReference type="Gene3D" id="2.60.40.150">
    <property type="entry name" value="C2 domain"/>
    <property type="match status" value="3"/>
</dbReference>
<dbReference type="CDD" id="cd04019">
    <property type="entry name" value="C2C_MCTP_PRT_plant"/>
    <property type="match status" value="1"/>
</dbReference>
<dbReference type="SUPFAM" id="SSF49562">
    <property type="entry name" value="C2 domain (Calcium/lipid-binding domain, CaLB)"/>
    <property type="match status" value="3"/>
</dbReference>
<dbReference type="Proteomes" id="UP000594261">
    <property type="component" value="Chromosome 7"/>
</dbReference>
<evidence type="ECO:0000256" key="6">
    <source>
        <dbReference type="ARBA" id="ARBA00022989"/>
    </source>
</evidence>
<dbReference type="CDD" id="cd08379">
    <property type="entry name" value="C2D_MCTP_PRT_plant"/>
    <property type="match status" value="1"/>
</dbReference>
<organism evidence="10 11">
    <name type="scientific">Quercus lobata</name>
    <name type="common">Valley oak</name>
    <dbReference type="NCBI Taxonomy" id="97700"/>
    <lineage>
        <taxon>Eukaryota</taxon>
        <taxon>Viridiplantae</taxon>
        <taxon>Streptophyta</taxon>
        <taxon>Embryophyta</taxon>
        <taxon>Tracheophyta</taxon>
        <taxon>Spermatophyta</taxon>
        <taxon>Magnoliopsida</taxon>
        <taxon>eudicotyledons</taxon>
        <taxon>Gunneridae</taxon>
        <taxon>Pentapetalae</taxon>
        <taxon>rosids</taxon>
        <taxon>fabids</taxon>
        <taxon>Fagales</taxon>
        <taxon>Fagaceae</taxon>
        <taxon>Quercus</taxon>
    </lineage>
</organism>
<feature type="transmembrane region" description="Helical" evidence="8">
    <location>
        <begin position="599"/>
        <end position="626"/>
    </location>
</feature>
<reference evidence="10 11" key="1">
    <citation type="journal article" date="2016" name="G3 (Bethesda)">
        <title>First Draft Assembly and Annotation of the Genome of a California Endemic Oak Quercus lobata Nee (Fagaceae).</title>
        <authorList>
            <person name="Sork V.L."/>
            <person name="Fitz-Gibbon S.T."/>
            <person name="Puiu D."/>
            <person name="Crepeau M."/>
            <person name="Gugger P.F."/>
            <person name="Sherman R."/>
            <person name="Stevens K."/>
            <person name="Langley C.H."/>
            <person name="Pellegrini M."/>
            <person name="Salzberg S.L."/>
        </authorList>
    </citation>
    <scope>NUCLEOTIDE SEQUENCE [LARGE SCALE GENOMIC DNA]</scope>
    <source>
        <strain evidence="10 11">cv. SW786</strain>
    </source>
</reference>
<dbReference type="InterPro" id="IPR047257">
    <property type="entry name" value="C2B_MCTP_PRT_plant"/>
</dbReference>
<dbReference type="SUPFAM" id="SSF52540">
    <property type="entry name" value="P-loop containing nucleoside triphosphate hydrolases"/>
    <property type="match status" value="1"/>
</dbReference>
<keyword evidence="7 8" id="KW-0472">Membrane</keyword>
<dbReference type="Pfam" id="PF00168">
    <property type="entry name" value="C2"/>
    <property type="match status" value="3"/>
</dbReference>
<comment type="subcellular location">
    <subcellularLocation>
        <location evidence="1">Membrane</location>
        <topology evidence="1">Multi-pass membrane protein</topology>
    </subcellularLocation>
</comment>
<evidence type="ECO:0000259" key="9">
    <source>
        <dbReference type="PROSITE" id="PS50004"/>
    </source>
</evidence>
<dbReference type="PANTHER" id="PTHR31425:SF50">
    <property type="entry name" value="FT-INTERACTING PROTEIN 3-RELATED"/>
    <property type="match status" value="1"/>
</dbReference>
<dbReference type="InParanoid" id="A0A7N2M5D5"/>
<dbReference type="PROSITE" id="PS50004">
    <property type="entry name" value="C2"/>
    <property type="match status" value="3"/>
</dbReference>
<dbReference type="InterPro" id="IPR013583">
    <property type="entry name" value="MCTP_C"/>
</dbReference>
<dbReference type="Gene3D" id="3.40.50.300">
    <property type="entry name" value="P-loop containing nucleotide triphosphate hydrolases"/>
    <property type="match status" value="1"/>
</dbReference>
<feature type="domain" description="C2" evidence="9">
    <location>
        <begin position="345"/>
        <end position="469"/>
    </location>
</feature>
<evidence type="ECO:0000256" key="3">
    <source>
        <dbReference type="ARBA" id="ARBA00022692"/>
    </source>
</evidence>
<dbReference type="InterPro" id="IPR047255">
    <property type="entry name" value="C2D_MCTP_PRT_plant"/>
</dbReference>
<dbReference type="CDD" id="cd08378">
    <property type="entry name" value="C2B_MCTP_PRT_plant"/>
    <property type="match status" value="1"/>
</dbReference>
<keyword evidence="5" id="KW-0106">Calcium</keyword>
<name>A0A7N2M5D5_QUELO</name>
<dbReference type="InterPro" id="IPR000008">
    <property type="entry name" value="C2_dom"/>
</dbReference>
<feature type="transmembrane region" description="Helical" evidence="8">
    <location>
        <begin position="770"/>
        <end position="793"/>
    </location>
</feature>
<protein>
    <recommendedName>
        <fullName evidence="9">C2 domain-containing protein</fullName>
    </recommendedName>
</protein>
<dbReference type="SMART" id="SM00239">
    <property type="entry name" value="C2"/>
    <property type="match status" value="3"/>
</dbReference>
<sequence length="903" mass="102902">MTKPKEDFSIKETSANISATKFTIGPATAYDLVEHMNYLFVNILQARNLIGLAGPNSCDPYVEVKLGNYKATTRFLQKKSNPEWYQVFAFKKEHIQTAEVEVIVKDRANITNEIIGKVSFLVSDAPLRAPPDSCLAPQWYRLEDKNKKKVTAEVMMSFWMGTQVDEAFSGAWQSDSTIISNDGVALTRSQQYYSPRLWYLRVNVIQAQDLVLRDKNMKDPEIFVKATLGTVVVRSKVSPKKNVNPTWNEDIMFVAAEPFDDSLILSVENKLHPKKEESVSLGRYVMALSNVQKRMNNAPASSKWYNLDMPKELKTEQKQVKFASKLNMRISLDGGYHVLDECTQYSSDLRPTAKPLWRPVIGVLHLGILKATGLPEMKPMENRTDAYCVAKYGSRWVQTRTIVNSLAPQWNEQYTWDVYDPCTVISIGVFDNGHIQGVDTVRGPWHQRIGKVRIRLSTLEMNRVYILSYPLVILQPSGLKKMGEVQLAVRFSCSSLINTINTYSQPLLPKMHYLSPLSVYQLDTLRQQAVYLISLNLSNSQPPLRKEVIGYILDVGSQTWSIRKSKANYDRVTTLLTGFLAMINWFKKIRNWTNPATTIFIYILFLLVVFFPQVILPAMFLFLFLTGLWRYRKRPRLPPHVDANLSHAYTTNEDELDEEFDPIPSRKTGEVLKWRYDRLRIIAARMQTVLGDLATQGERLQSLLSWRDPRATAIFVCFSLIVCLVTYKIPFHYIIVLTSTHVLMHPRLRVDFPSVPQNFLRRMSAKTDGICLILFLGVSFVYLSCITVPQYLLDNMWGKGEACKIVCTQPRCISVTSVAERICYERGGNVGDDVGYKIRLESKGGRNSSIVFCTNGILLRVLISEGAGRLKTEGRAKPAKREISGITHIIMDGEIEEDVKDQR</sequence>
<dbReference type="InterPro" id="IPR047258">
    <property type="entry name" value="C2C_MCTP_PRT_plant"/>
</dbReference>
<dbReference type="PANTHER" id="PTHR31425">
    <property type="entry name" value="PHOSPHORIBOSYLANTHRANILATE TRANSFERASE ISOFORM 1"/>
    <property type="match status" value="1"/>
</dbReference>
<accession>A0A7N2M5D5</accession>
<reference evidence="10" key="2">
    <citation type="submission" date="2021-01" db="UniProtKB">
        <authorList>
            <consortium name="EnsemblPlants"/>
        </authorList>
    </citation>
    <scope>IDENTIFICATION</scope>
</reference>
<dbReference type="Gramene" id="QL07p043749:mrna">
    <property type="protein sequence ID" value="QL07p043749:mrna"/>
    <property type="gene ID" value="QL07p043749"/>
</dbReference>
<evidence type="ECO:0000256" key="2">
    <source>
        <dbReference type="ARBA" id="ARBA00007923"/>
    </source>
</evidence>
<evidence type="ECO:0000256" key="1">
    <source>
        <dbReference type="ARBA" id="ARBA00004141"/>
    </source>
</evidence>
<dbReference type="EMBL" id="LRBV02000007">
    <property type="status" value="NOT_ANNOTATED_CDS"/>
    <property type="molecule type" value="Genomic_DNA"/>
</dbReference>
<dbReference type="InterPro" id="IPR047259">
    <property type="entry name" value="QUIRKY-like"/>
</dbReference>
<evidence type="ECO:0000313" key="10">
    <source>
        <dbReference type="EnsemblPlants" id="QL07p043749:mrna"/>
    </source>
</evidence>
<dbReference type="Pfam" id="PF08372">
    <property type="entry name" value="PRT_C"/>
    <property type="match status" value="1"/>
</dbReference>
<dbReference type="InterPro" id="IPR027417">
    <property type="entry name" value="P-loop_NTPase"/>
</dbReference>
<evidence type="ECO:0000313" key="11">
    <source>
        <dbReference type="Proteomes" id="UP000594261"/>
    </source>
</evidence>
<keyword evidence="11" id="KW-1185">Reference proteome</keyword>
<feature type="transmembrane region" description="Helical" evidence="8">
    <location>
        <begin position="709"/>
        <end position="727"/>
    </location>
</feature>
<feature type="domain" description="C2" evidence="9">
    <location>
        <begin position="182"/>
        <end position="305"/>
    </location>
</feature>
<feature type="domain" description="C2" evidence="9">
    <location>
        <begin position="20"/>
        <end position="140"/>
    </location>
</feature>
<evidence type="ECO:0000256" key="5">
    <source>
        <dbReference type="ARBA" id="ARBA00022837"/>
    </source>
</evidence>
<dbReference type="AlphaFoldDB" id="A0A7N2M5D5"/>
<dbReference type="FunFam" id="2.60.40.150:FF:000090">
    <property type="entry name" value="C2 domain-containing protein"/>
    <property type="match status" value="1"/>
</dbReference>
<dbReference type="EnsemblPlants" id="QL07p043749:mrna">
    <property type="protein sequence ID" value="QL07p043749:mrna"/>
    <property type="gene ID" value="QL07p043749"/>
</dbReference>
<dbReference type="GO" id="GO:0016020">
    <property type="term" value="C:membrane"/>
    <property type="evidence" value="ECO:0007669"/>
    <property type="project" value="UniProtKB-SubCell"/>
</dbReference>
<dbReference type="InterPro" id="IPR035892">
    <property type="entry name" value="C2_domain_sf"/>
</dbReference>
<evidence type="ECO:0000256" key="8">
    <source>
        <dbReference type="SAM" id="Phobius"/>
    </source>
</evidence>
<evidence type="ECO:0000256" key="4">
    <source>
        <dbReference type="ARBA" id="ARBA00022737"/>
    </source>
</evidence>
<keyword evidence="3 8" id="KW-0812">Transmembrane</keyword>
<keyword evidence="6 8" id="KW-1133">Transmembrane helix</keyword>
<proteinExistence type="inferred from homology"/>
<keyword evidence="4" id="KW-0677">Repeat</keyword>